<gene>
    <name evidence="3" type="ORF">F9B16_40905</name>
</gene>
<proteinExistence type="predicted"/>
<feature type="transmembrane region" description="Helical" evidence="2">
    <location>
        <begin position="63"/>
        <end position="87"/>
    </location>
</feature>
<feature type="compositionally biased region" description="Low complexity" evidence="1">
    <location>
        <begin position="30"/>
        <end position="40"/>
    </location>
</feature>
<protein>
    <submittedName>
        <fullName evidence="3">Uncharacterized protein</fullName>
    </submittedName>
</protein>
<feature type="transmembrane region" description="Helical" evidence="2">
    <location>
        <begin position="124"/>
        <end position="141"/>
    </location>
</feature>
<name>A0A6L3VIM5_9ACTN</name>
<keyword evidence="4" id="KW-1185">Reference proteome</keyword>
<dbReference type="Proteomes" id="UP000483004">
    <property type="component" value="Unassembled WGS sequence"/>
</dbReference>
<evidence type="ECO:0000256" key="2">
    <source>
        <dbReference type="SAM" id="Phobius"/>
    </source>
</evidence>
<sequence>MALQIGRYLGRGRTAADEPPAEPRRRWAWPRRTPAAAPPAESAGKTVVVRRPRRWLRSRHNPVSAMILAAGWAAAFILALGILLTWAGANPGNDLVNATLNTGRWLATPFHDVFTRTDPKEQLYINWAIAGVVYYVIARALSWMTRF</sequence>
<keyword evidence="2" id="KW-0812">Transmembrane</keyword>
<reference evidence="3 4" key="1">
    <citation type="submission" date="2019-09" db="EMBL/GenBank/DDBJ databases">
        <title>Actinomadura physcomitrii sp. nov., a novel actinomycete isolated from moss [Physcomitrium sphaericum (Ludw) Fuernr].</title>
        <authorList>
            <person name="Liu C."/>
            <person name="Zhuang X."/>
        </authorList>
    </citation>
    <scope>NUCLEOTIDE SEQUENCE [LARGE SCALE GENOMIC DNA]</scope>
    <source>
        <strain evidence="3 4">CYP1-1B</strain>
    </source>
</reference>
<comment type="caution">
    <text evidence="3">The sequence shown here is derived from an EMBL/GenBank/DDBJ whole genome shotgun (WGS) entry which is preliminary data.</text>
</comment>
<evidence type="ECO:0000256" key="1">
    <source>
        <dbReference type="SAM" id="MobiDB-lite"/>
    </source>
</evidence>
<dbReference type="RefSeq" id="WP_151545643.1">
    <property type="nucleotide sequence ID" value="NZ_WBMR01000209.1"/>
</dbReference>
<dbReference type="AlphaFoldDB" id="A0A6L3VIM5"/>
<evidence type="ECO:0000313" key="3">
    <source>
        <dbReference type="EMBL" id="KAB2365235.1"/>
    </source>
</evidence>
<accession>A0A6L3VIM5</accession>
<dbReference type="OrthoDB" id="3481760at2"/>
<feature type="region of interest" description="Disordered" evidence="1">
    <location>
        <begin position="1"/>
        <end position="43"/>
    </location>
</feature>
<dbReference type="EMBL" id="WBMR01000209">
    <property type="protein sequence ID" value="KAB2365235.1"/>
    <property type="molecule type" value="Genomic_DNA"/>
</dbReference>
<evidence type="ECO:0000313" key="4">
    <source>
        <dbReference type="Proteomes" id="UP000483004"/>
    </source>
</evidence>
<keyword evidence="2" id="KW-0472">Membrane</keyword>
<keyword evidence="2" id="KW-1133">Transmembrane helix</keyword>
<organism evidence="3 4">
    <name type="scientific">Actinomadura montaniterrae</name>
    <dbReference type="NCBI Taxonomy" id="1803903"/>
    <lineage>
        <taxon>Bacteria</taxon>
        <taxon>Bacillati</taxon>
        <taxon>Actinomycetota</taxon>
        <taxon>Actinomycetes</taxon>
        <taxon>Streptosporangiales</taxon>
        <taxon>Thermomonosporaceae</taxon>
        <taxon>Actinomadura</taxon>
    </lineage>
</organism>